<dbReference type="Proteomes" id="UP000295357">
    <property type="component" value="Unassembled WGS sequence"/>
</dbReference>
<evidence type="ECO:0000256" key="2">
    <source>
        <dbReference type="ARBA" id="ARBA00022448"/>
    </source>
</evidence>
<dbReference type="OrthoDB" id="9801799at2"/>
<proteinExistence type="inferred from homology"/>
<dbReference type="PANTHER" id="PTHR30290:SF9">
    <property type="entry name" value="OLIGOPEPTIDE-BINDING PROTEIN APPA"/>
    <property type="match status" value="1"/>
</dbReference>
<dbReference type="InterPro" id="IPR000914">
    <property type="entry name" value="SBP_5_dom"/>
</dbReference>
<keyword evidence="2" id="KW-0813">Transport</keyword>
<accession>A0A4V3CIH0</accession>
<dbReference type="GO" id="GO:0030288">
    <property type="term" value="C:outer membrane-bounded periplasmic space"/>
    <property type="evidence" value="ECO:0007669"/>
    <property type="project" value="UniProtKB-ARBA"/>
</dbReference>
<dbReference type="SUPFAM" id="SSF53850">
    <property type="entry name" value="Periplasmic binding protein-like II"/>
    <property type="match status" value="1"/>
</dbReference>
<reference evidence="5 6" key="1">
    <citation type="submission" date="2019-03" db="EMBL/GenBank/DDBJ databases">
        <title>Genomic Encyclopedia of Type Strains, Phase IV (KMG-IV): sequencing the most valuable type-strain genomes for metagenomic binning, comparative biology and taxonomic classification.</title>
        <authorList>
            <person name="Goeker M."/>
        </authorList>
    </citation>
    <scope>NUCLEOTIDE SEQUENCE [LARGE SCALE GENOMIC DNA]</scope>
    <source>
        <strain evidence="5 6">DSM 25082</strain>
    </source>
</reference>
<dbReference type="Gene3D" id="3.40.190.10">
    <property type="entry name" value="Periplasmic binding protein-like II"/>
    <property type="match status" value="1"/>
</dbReference>
<dbReference type="RefSeq" id="WP_133605249.1">
    <property type="nucleotide sequence ID" value="NZ_JAUFPJ010000013.1"/>
</dbReference>
<evidence type="ECO:0000256" key="1">
    <source>
        <dbReference type="ARBA" id="ARBA00005695"/>
    </source>
</evidence>
<gene>
    <name evidence="5" type="ORF">DFR39_1114</name>
</gene>
<protein>
    <submittedName>
        <fullName evidence="5">Peptide/nickel transport system substrate-binding protein</fullName>
    </submittedName>
</protein>
<feature type="domain" description="Solute-binding protein family 5" evidence="4">
    <location>
        <begin position="74"/>
        <end position="443"/>
    </location>
</feature>
<dbReference type="EMBL" id="SNXE01000011">
    <property type="protein sequence ID" value="TDP05500.1"/>
    <property type="molecule type" value="Genomic_DNA"/>
</dbReference>
<evidence type="ECO:0000256" key="3">
    <source>
        <dbReference type="ARBA" id="ARBA00022729"/>
    </source>
</evidence>
<evidence type="ECO:0000259" key="4">
    <source>
        <dbReference type="Pfam" id="PF00496"/>
    </source>
</evidence>
<dbReference type="CDD" id="cd08498">
    <property type="entry name" value="PBP2_NikA_DppA_OppA_like_2"/>
    <property type="match status" value="1"/>
</dbReference>
<dbReference type="PANTHER" id="PTHR30290">
    <property type="entry name" value="PERIPLASMIC BINDING COMPONENT OF ABC TRANSPORTER"/>
    <property type="match status" value="1"/>
</dbReference>
<dbReference type="InterPro" id="IPR030678">
    <property type="entry name" value="Peptide/Ni-bd"/>
</dbReference>
<name>A0A4V3CIH0_9BURK</name>
<dbReference type="InterPro" id="IPR039424">
    <property type="entry name" value="SBP_5"/>
</dbReference>
<dbReference type="PIRSF" id="PIRSF002741">
    <property type="entry name" value="MppA"/>
    <property type="match status" value="1"/>
</dbReference>
<sequence>MRISTSGRRHARVLMLLLALGGTALGAQAQKLLRFASAFDPQTMDPHALALVYHSRVVTQIYEGLVNRDEQFRLAPSLALSWAQQDAKTWRFKLRPGVKFHDGSAFTADDVVFSIERALQRESQRATQLRGVLGARKVDALTVDVLLAAPDALLPEKFWLIAMMSKAWSEKLGVAKPQDYNAKQETPAVRQAMGTGPFMLKRYEADVQTQLQANPDWWGRASHRGNLDEAHYQVIQSDATRLAALRSGQVDFVIDPPFQDVGRLRQEGSLKLMETADIGTQYLAFDQHRDELPGSDIKGRNPFKDLRVRRAVYHALDMDLLVRQVLRGQAVPTGAHLSSLVDGALPELDKRLPHDPALARRLLAEAGYPQGFSVAFDCVNVSYRQAACQAMAAMLQKVGIRANFSALPSSSFFPKLSQATGSLLEYGWSPGVDAWNVLNSLVRTYDARVSGAFNAGRYSNPRLDEIIDAIATEPDLAQRRRRVGEALQLMQQDLPLLPLYRIKHSWVMKPQVQAVQWPNGMLELRWVRLE</sequence>
<dbReference type="GO" id="GO:0015833">
    <property type="term" value="P:peptide transport"/>
    <property type="evidence" value="ECO:0007669"/>
    <property type="project" value="TreeGrafter"/>
</dbReference>
<evidence type="ECO:0000313" key="6">
    <source>
        <dbReference type="Proteomes" id="UP000295357"/>
    </source>
</evidence>
<evidence type="ECO:0000313" key="5">
    <source>
        <dbReference type="EMBL" id="TDP05500.1"/>
    </source>
</evidence>
<keyword evidence="6" id="KW-1185">Reference proteome</keyword>
<dbReference type="GO" id="GO:1904680">
    <property type="term" value="F:peptide transmembrane transporter activity"/>
    <property type="evidence" value="ECO:0007669"/>
    <property type="project" value="TreeGrafter"/>
</dbReference>
<keyword evidence="3" id="KW-0732">Signal</keyword>
<dbReference type="Pfam" id="PF00496">
    <property type="entry name" value="SBP_bac_5"/>
    <property type="match status" value="1"/>
</dbReference>
<dbReference type="GO" id="GO:0043190">
    <property type="term" value="C:ATP-binding cassette (ABC) transporter complex"/>
    <property type="evidence" value="ECO:0007669"/>
    <property type="project" value="InterPro"/>
</dbReference>
<comment type="similarity">
    <text evidence="1">Belongs to the bacterial solute-binding protein 5 family.</text>
</comment>
<organism evidence="5 6">
    <name type="scientific">Roseateles asaccharophilus</name>
    <dbReference type="NCBI Taxonomy" id="582607"/>
    <lineage>
        <taxon>Bacteria</taxon>
        <taxon>Pseudomonadati</taxon>
        <taxon>Pseudomonadota</taxon>
        <taxon>Betaproteobacteria</taxon>
        <taxon>Burkholderiales</taxon>
        <taxon>Sphaerotilaceae</taxon>
        <taxon>Roseateles</taxon>
    </lineage>
</organism>
<comment type="caution">
    <text evidence="5">The sequence shown here is derived from an EMBL/GenBank/DDBJ whole genome shotgun (WGS) entry which is preliminary data.</text>
</comment>
<dbReference type="Gene3D" id="3.10.105.10">
    <property type="entry name" value="Dipeptide-binding Protein, Domain 3"/>
    <property type="match status" value="1"/>
</dbReference>
<dbReference type="AlphaFoldDB" id="A0A4V3CIH0"/>